<organism evidence="5">
    <name type="scientific">Mycobacterium avium subsp. hominissuis</name>
    <dbReference type="NCBI Taxonomy" id="439334"/>
    <lineage>
        <taxon>Bacteria</taxon>
        <taxon>Bacillati</taxon>
        <taxon>Actinomycetota</taxon>
        <taxon>Actinomycetes</taxon>
        <taxon>Mycobacteriales</taxon>
        <taxon>Mycobacteriaceae</taxon>
        <taxon>Mycobacterium</taxon>
        <taxon>Mycobacterium avium complex (MAC)</taxon>
    </lineage>
</organism>
<evidence type="ECO:0000256" key="3">
    <source>
        <dbReference type="ARBA" id="ARBA00022490"/>
    </source>
</evidence>
<comment type="similarity">
    <text evidence="2">Belongs to the EspG family.</text>
</comment>
<proteinExistence type="inferred from homology"/>
<evidence type="ECO:0000256" key="4">
    <source>
        <dbReference type="ARBA" id="ARBA00023186"/>
    </source>
</evidence>
<comment type="subcellular location">
    <subcellularLocation>
        <location evidence="1">Cytoplasm</location>
    </subcellularLocation>
</comment>
<dbReference type="AlphaFoldDB" id="A0A187NBF6"/>
<reference evidence="5" key="1">
    <citation type="submission" date="2015-05" db="EMBL/GenBank/DDBJ databases">
        <authorList>
            <person name="Machado G.E."/>
            <person name="Matsumoto C.K."/>
            <person name="Rabello M.S."/>
            <person name="Almeida L.G.P."/>
            <person name="Leao S.C."/>
        </authorList>
    </citation>
    <scope>NUCLEOTIDE SEQUENCE</scope>
    <source>
        <strain evidence="5">88Br</strain>
        <plasmid evidence="5">pMA100</plasmid>
    </source>
</reference>
<keyword evidence="4" id="KW-0143">Chaperone</keyword>
<dbReference type="GO" id="GO:0005737">
    <property type="term" value="C:cytoplasm"/>
    <property type="evidence" value="ECO:0007669"/>
    <property type="project" value="UniProtKB-SubCell"/>
</dbReference>
<keyword evidence="3" id="KW-0963">Cytoplasm</keyword>
<accession>A0A187NBF6</accession>
<dbReference type="InterPro" id="IPR025734">
    <property type="entry name" value="EspG"/>
</dbReference>
<name>A0A187NBF6_MYCAV</name>
<dbReference type="EMBL" id="KR997898">
    <property type="protein sequence ID" value="AKT73065.1"/>
    <property type="molecule type" value="Genomic_DNA"/>
</dbReference>
<sequence length="307" mass="32889">MTAPDTPGTATRTDITVNLDGLWLLQAMLGISQLAPELRGRPYGQPQSTDWLAAHPGLAVLVEQGIADEGAVVRTDIAERMAVLANPDVEILVWVSQGPMNVVTPVVMDDPSTWRAVPDEQLRVVLARRDGRWASAVRAGSYITIDDCPDTDQEWLQRLVMAALDSVHQVEPARISAVNVPLEDMRAAASTHAHAGSPAAKMAALRALGLRGGALAELGAALDDPQAEALVYARAHVDTDTVWSKTVLNLRDTASGRVALYRLNPPPGSQQEWLAIAPATPAQLHHALTAVFDSVGVRAWASHERMA</sequence>
<dbReference type="RefSeq" id="WP_023882662.1">
    <property type="nucleotide sequence ID" value="NZ_JAULCN010000019.1"/>
</dbReference>
<geneLocation type="plasmid" evidence="5">
    <name>pMA100</name>
</geneLocation>
<protein>
    <submittedName>
        <fullName evidence="5">EspG-like protein</fullName>
    </submittedName>
</protein>
<gene>
    <name evidence="5" type="ORF">MASH_00078</name>
</gene>
<keyword evidence="5" id="KW-0614">Plasmid</keyword>
<evidence type="ECO:0000313" key="5">
    <source>
        <dbReference type="EMBL" id="AKT73065.1"/>
    </source>
</evidence>
<dbReference type="Pfam" id="PF14011">
    <property type="entry name" value="ESX-1_EspG"/>
    <property type="match status" value="1"/>
</dbReference>
<evidence type="ECO:0000256" key="2">
    <source>
        <dbReference type="ARBA" id="ARBA00006411"/>
    </source>
</evidence>
<evidence type="ECO:0000256" key="1">
    <source>
        <dbReference type="ARBA" id="ARBA00004496"/>
    </source>
</evidence>